<dbReference type="PROSITE" id="PS50929">
    <property type="entry name" value="ABC_TM1F"/>
    <property type="match status" value="1"/>
</dbReference>
<feature type="domain" description="ABC transmembrane type-1" evidence="11">
    <location>
        <begin position="27"/>
        <end position="322"/>
    </location>
</feature>
<dbReference type="PROSITE" id="PS00211">
    <property type="entry name" value="ABC_TRANSPORTER_1"/>
    <property type="match status" value="1"/>
</dbReference>
<dbReference type="Gene3D" id="1.20.1560.10">
    <property type="entry name" value="ABC transporter type 1, transmembrane domain"/>
    <property type="match status" value="1"/>
</dbReference>
<evidence type="ECO:0000259" key="11">
    <source>
        <dbReference type="PROSITE" id="PS50929"/>
    </source>
</evidence>
<sequence length="593" mass="67206">MKNNTTSSLGFFNYFRRIIGWHIYGYILLNFLVGILDGLGLAMFVPLLSIATGDATNNESLGQLEFLVIAIKRLGIELNLATALGLMISLFVLKGIVFYIRTIYFTKIRLVAMRKIRWNLLSGFKDLSYEGFTKLDAGRVQNNMIGEVDKLVNAMVTYFVSIQHVVMLLTYVVLAFLSNWQFAIMVGIGGGLTNIFYKYINKKTKEYSRKQSFIGHDFNGNLIQAINNFKYLKATNYFKTYERKLKNNIWVSEDISFKMGKIGAIAESLREPMIIIIIAMVILVQVNVMGGSFGSILVSLLLFYRALAHLVSMQNSWNNFMRTSAGLESVEFILSEFKRYQESKLQGEIQNISTIDTKNVSVTYGRTPILKNINLSISPKSSIALVGESGAGKTTLANVLCGLLPPHEGEVFVDDISLYKRNLSSFRDKVGYITQEPVIFDDSIFNNVTFWAEKTTENIERFWRTMEMVSMKTFVEGIENKEDARLGNNGILVSGGQKQRISIARELYKEVELLVMDEATSALDSETEKHIKESIDMLQGKFTMIIIAHRLSTVKNVDQVYLMEKGEIINHGTFGELLNKSERFKKMVELQEV</sequence>
<dbReference type="InterPro" id="IPR003439">
    <property type="entry name" value="ABC_transporter-like_ATP-bd"/>
</dbReference>
<dbReference type="Pfam" id="PF00005">
    <property type="entry name" value="ABC_tran"/>
    <property type="match status" value="1"/>
</dbReference>
<evidence type="ECO:0000256" key="7">
    <source>
        <dbReference type="ARBA" id="ARBA00022989"/>
    </source>
</evidence>
<feature type="transmembrane region" description="Helical" evidence="9">
    <location>
        <begin position="180"/>
        <end position="200"/>
    </location>
</feature>
<reference evidence="12" key="1">
    <citation type="submission" date="2023-01" db="EMBL/GenBank/DDBJ databases">
        <title>Genome-based studies on antimicrobial resistance profiles of Riemerella anatipestifer in China, 1994 to 2021.</title>
        <authorList>
            <person name="Yang Z."/>
            <person name="Zhu D."/>
        </authorList>
    </citation>
    <scope>NUCLEOTIDE SEQUENCE</scope>
    <source>
        <strain evidence="12">RCAD1218</strain>
    </source>
</reference>
<keyword evidence="8 9" id="KW-0472">Membrane</keyword>
<dbReference type="InterPro" id="IPR003593">
    <property type="entry name" value="AAA+_ATPase"/>
</dbReference>
<dbReference type="InterPro" id="IPR027417">
    <property type="entry name" value="P-loop_NTPase"/>
</dbReference>
<evidence type="ECO:0000313" key="13">
    <source>
        <dbReference type="Proteomes" id="UP001284033"/>
    </source>
</evidence>
<evidence type="ECO:0000313" key="12">
    <source>
        <dbReference type="EMBL" id="MDY3511706.1"/>
    </source>
</evidence>
<dbReference type="SUPFAM" id="SSF52540">
    <property type="entry name" value="P-loop containing nucleoside triphosphate hydrolases"/>
    <property type="match status" value="1"/>
</dbReference>
<feature type="transmembrane region" description="Helical" evidence="9">
    <location>
        <begin position="151"/>
        <end position="174"/>
    </location>
</feature>
<comment type="subcellular location">
    <subcellularLocation>
        <location evidence="1">Cell membrane</location>
        <topology evidence="1">Multi-pass membrane protein</topology>
    </subcellularLocation>
</comment>
<evidence type="ECO:0000256" key="5">
    <source>
        <dbReference type="ARBA" id="ARBA00022741"/>
    </source>
</evidence>
<feature type="transmembrane region" description="Helical" evidence="9">
    <location>
        <begin position="274"/>
        <end position="304"/>
    </location>
</feature>
<evidence type="ECO:0000256" key="2">
    <source>
        <dbReference type="ARBA" id="ARBA00022448"/>
    </source>
</evidence>
<dbReference type="GO" id="GO:0034040">
    <property type="term" value="F:ATPase-coupled lipid transmembrane transporter activity"/>
    <property type="evidence" value="ECO:0007669"/>
    <property type="project" value="TreeGrafter"/>
</dbReference>
<dbReference type="FunFam" id="3.40.50.300:FF:000854">
    <property type="entry name" value="Multidrug ABC transporter ATP-binding protein"/>
    <property type="match status" value="1"/>
</dbReference>
<organism evidence="12 13">
    <name type="scientific">Riemerella anatipestifer</name>
    <name type="common">Moraxella anatipestifer</name>
    <dbReference type="NCBI Taxonomy" id="34085"/>
    <lineage>
        <taxon>Bacteria</taxon>
        <taxon>Pseudomonadati</taxon>
        <taxon>Bacteroidota</taxon>
        <taxon>Flavobacteriia</taxon>
        <taxon>Flavobacteriales</taxon>
        <taxon>Weeksellaceae</taxon>
        <taxon>Riemerella</taxon>
    </lineage>
</organism>
<dbReference type="Gene3D" id="3.40.50.300">
    <property type="entry name" value="P-loop containing nucleotide triphosphate hydrolases"/>
    <property type="match status" value="1"/>
</dbReference>
<dbReference type="GO" id="GO:0016887">
    <property type="term" value="F:ATP hydrolysis activity"/>
    <property type="evidence" value="ECO:0007669"/>
    <property type="project" value="InterPro"/>
</dbReference>
<keyword evidence="2" id="KW-0813">Transport</keyword>
<feature type="domain" description="ABC transporter" evidence="10">
    <location>
        <begin position="355"/>
        <end position="590"/>
    </location>
</feature>
<dbReference type="GO" id="GO:0140359">
    <property type="term" value="F:ABC-type transporter activity"/>
    <property type="evidence" value="ECO:0007669"/>
    <property type="project" value="InterPro"/>
</dbReference>
<name>A0AAP6HED4_RIEAN</name>
<dbReference type="RefSeq" id="WP_253037657.1">
    <property type="nucleotide sequence ID" value="NZ_CP168322.1"/>
</dbReference>
<dbReference type="SMART" id="SM00382">
    <property type="entry name" value="AAA"/>
    <property type="match status" value="1"/>
</dbReference>
<feature type="transmembrane region" description="Helical" evidence="9">
    <location>
        <begin position="80"/>
        <end position="100"/>
    </location>
</feature>
<feature type="transmembrane region" description="Helical" evidence="9">
    <location>
        <begin position="21"/>
        <end position="45"/>
    </location>
</feature>
<evidence type="ECO:0000256" key="3">
    <source>
        <dbReference type="ARBA" id="ARBA00022475"/>
    </source>
</evidence>
<dbReference type="AlphaFoldDB" id="A0AAP6HED4"/>
<dbReference type="InterPro" id="IPR039421">
    <property type="entry name" value="Type_1_exporter"/>
</dbReference>
<keyword evidence="4 9" id="KW-0812">Transmembrane</keyword>
<evidence type="ECO:0000256" key="8">
    <source>
        <dbReference type="ARBA" id="ARBA00023136"/>
    </source>
</evidence>
<dbReference type="PANTHER" id="PTHR24221:SF654">
    <property type="entry name" value="ATP-BINDING CASSETTE SUB-FAMILY B MEMBER 6"/>
    <property type="match status" value="1"/>
</dbReference>
<dbReference type="InterPro" id="IPR036640">
    <property type="entry name" value="ABC1_TM_sf"/>
</dbReference>
<evidence type="ECO:0000259" key="10">
    <source>
        <dbReference type="PROSITE" id="PS50893"/>
    </source>
</evidence>
<evidence type="ECO:0000256" key="9">
    <source>
        <dbReference type="SAM" id="Phobius"/>
    </source>
</evidence>
<keyword evidence="3" id="KW-1003">Cell membrane</keyword>
<keyword evidence="5" id="KW-0547">Nucleotide-binding</keyword>
<dbReference type="SUPFAM" id="SSF90123">
    <property type="entry name" value="ABC transporter transmembrane region"/>
    <property type="match status" value="1"/>
</dbReference>
<keyword evidence="7 9" id="KW-1133">Transmembrane helix</keyword>
<dbReference type="GO" id="GO:0005886">
    <property type="term" value="C:plasma membrane"/>
    <property type="evidence" value="ECO:0007669"/>
    <property type="project" value="UniProtKB-SubCell"/>
</dbReference>
<evidence type="ECO:0000256" key="4">
    <source>
        <dbReference type="ARBA" id="ARBA00022692"/>
    </source>
</evidence>
<dbReference type="GO" id="GO:0005524">
    <property type="term" value="F:ATP binding"/>
    <property type="evidence" value="ECO:0007669"/>
    <property type="project" value="UniProtKB-KW"/>
</dbReference>
<dbReference type="PROSITE" id="PS50893">
    <property type="entry name" value="ABC_TRANSPORTER_2"/>
    <property type="match status" value="1"/>
</dbReference>
<evidence type="ECO:0000256" key="6">
    <source>
        <dbReference type="ARBA" id="ARBA00022840"/>
    </source>
</evidence>
<dbReference type="Proteomes" id="UP001284033">
    <property type="component" value="Unassembled WGS sequence"/>
</dbReference>
<comment type="caution">
    <text evidence="12">The sequence shown here is derived from an EMBL/GenBank/DDBJ whole genome shotgun (WGS) entry which is preliminary data.</text>
</comment>
<dbReference type="Pfam" id="PF00664">
    <property type="entry name" value="ABC_membrane"/>
    <property type="match status" value="1"/>
</dbReference>
<proteinExistence type="predicted"/>
<dbReference type="EMBL" id="JAQZHK010000001">
    <property type="protein sequence ID" value="MDY3511706.1"/>
    <property type="molecule type" value="Genomic_DNA"/>
</dbReference>
<dbReference type="PANTHER" id="PTHR24221">
    <property type="entry name" value="ATP-BINDING CASSETTE SUB-FAMILY B"/>
    <property type="match status" value="1"/>
</dbReference>
<keyword evidence="6 12" id="KW-0067">ATP-binding</keyword>
<protein>
    <submittedName>
        <fullName evidence="12">ABC transporter ATP-binding protein</fullName>
    </submittedName>
</protein>
<accession>A0AAP6HED4</accession>
<evidence type="ECO:0000256" key="1">
    <source>
        <dbReference type="ARBA" id="ARBA00004651"/>
    </source>
</evidence>
<dbReference type="InterPro" id="IPR011527">
    <property type="entry name" value="ABC1_TM_dom"/>
</dbReference>
<gene>
    <name evidence="12" type="ORF">PG303_00565</name>
</gene>
<dbReference type="InterPro" id="IPR017871">
    <property type="entry name" value="ABC_transporter-like_CS"/>
</dbReference>